<dbReference type="OrthoDB" id="6585699at2759"/>
<dbReference type="AlphaFoldDB" id="A0A316Z0B3"/>
<evidence type="ECO:0000256" key="1">
    <source>
        <dbReference type="SAM" id="MobiDB-lite"/>
    </source>
</evidence>
<reference evidence="2 3" key="1">
    <citation type="journal article" date="2018" name="Mol. Biol. Evol.">
        <title>Broad Genomic Sampling Reveals a Smut Pathogenic Ancestry of the Fungal Clade Ustilaginomycotina.</title>
        <authorList>
            <person name="Kijpornyongpan T."/>
            <person name="Mondo S.J."/>
            <person name="Barry K."/>
            <person name="Sandor L."/>
            <person name="Lee J."/>
            <person name="Lipzen A."/>
            <person name="Pangilinan J."/>
            <person name="LaButti K."/>
            <person name="Hainaut M."/>
            <person name="Henrissat B."/>
            <person name="Grigoriev I.V."/>
            <person name="Spatafora J.W."/>
            <person name="Aime M.C."/>
        </authorList>
    </citation>
    <scope>NUCLEOTIDE SEQUENCE [LARGE SCALE GENOMIC DNA]</scope>
    <source>
        <strain evidence="2 3">MCA 4198</strain>
    </source>
</reference>
<dbReference type="STRING" id="215250.A0A316Z0B3"/>
<feature type="compositionally biased region" description="Basic and acidic residues" evidence="1">
    <location>
        <begin position="377"/>
        <end position="386"/>
    </location>
</feature>
<feature type="region of interest" description="Disordered" evidence="1">
    <location>
        <begin position="542"/>
        <end position="573"/>
    </location>
</feature>
<evidence type="ECO:0008006" key="4">
    <source>
        <dbReference type="Google" id="ProtNLM"/>
    </source>
</evidence>
<gene>
    <name evidence="2" type="ORF">FA10DRAFT_264350</name>
</gene>
<dbReference type="InterPro" id="IPR007902">
    <property type="entry name" value="Chl4/mis15/CENP-N"/>
</dbReference>
<dbReference type="RefSeq" id="XP_025380941.1">
    <property type="nucleotide sequence ID" value="XM_025520614.1"/>
</dbReference>
<proteinExistence type="predicted"/>
<evidence type="ECO:0000313" key="2">
    <source>
        <dbReference type="EMBL" id="PWN93743.1"/>
    </source>
</evidence>
<dbReference type="GO" id="GO:0034080">
    <property type="term" value="P:CENP-A containing chromatin assembly"/>
    <property type="evidence" value="ECO:0007669"/>
    <property type="project" value="InterPro"/>
</dbReference>
<feature type="compositionally biased region" description="Polar residues" evidence="1">
    <location>
        <begin position="544"/>
        <end position="553"/>
    </location>
</feature>
<evidence type="ECO:0000313" key="3">
    <source>
        <dbReference type="Proteomes" id="UP000245768"/>
    </source>
</evidence>
<feature type="region of interest" description="Disordered" evidence="1">
    <location>
        <begin position="372"/>
        <end position="397"/>
    </location>
</feature>
<sequence>MQLEKDHLIQLALCWIHRDQTSPSPSIVPPQLSRRAPRRKRSAYGDSDDSDDLDGPMQDDTAAFLDLQEERRARSITELRALWRDSMSDLKVHRRVAVDRILEVDWPQGLSYGMIAQVAFEHLRTRRQPRDWVAVCLDFDREAISRSEVLTIESITKKKKKKTGAPSTDAKAKLDQLTPAALRDRFSKELSHMFSHALHLDVPVDRDNVDRATSSSEVAPLADDWTWPFTHLRLVLCETPADVCSVGLHILHLPRTPWFLISGNLGRKGVEIKEQCLTHLAHSVEARRMQMPREIPWQKRQKNLEADFEVKGFGRISQSQVRGSDPIALCEVLQKNQWVRDDVFRAGEVGGGKGRAMKRGDAEDGPLVRAEKRRRQDKTGIYRDALEDRDEEDAQALPVEEDRAPVHPTVQRVAKRRAEMEERKTKIEVQDLFGEGEGENDEAVDDEEQDEKDLPRVERIDYDLRLPFPHIDGYGEVDDSLTVGVDKVEPIHLRLQGSHVLAGLRSLVRCGMERSVATGESRGLPTWLTEVRSTKVKVGIATDGSESTVQAQGEQGEGLRDDVFSDDEDEDDL</sequence>
<keyword evidence="3" id="KW-1185">Reference proteome</keyword>
<protein>
    <recommendedName>
        <fullName evidence="4">CHL4-domain-containing protein</fullName>
    </recommendedName>
</protein>
<dbReference type="GO" id="GO:0007059">
    <property type="term" value="P:chromosome segregation"/>
    <property type="evidence" value="ECO:0007669"/>
    <property type="project" value="InterPro"/>
</dbReference>
<accession>A0A316Z0B3</accession>
<dbReference type="Proteomes" id="UP000245768">
    <property type="component" value="Unassembled WGS sequence"/>
</dbReference>
<feature type="compositionally biased region" description="Acidic residues" evidence="1">
    <location>
        <begin position="564"/>
        <end position="573"/>
    </location>
</feature>
<dbReference type="Pfam" id="PF05238">
    <property type="entry name" value="CENP-N"/>
    <property type="match status" value="2"/>
</dbReference>
<organism evidence="2 3">
    <name type="scientific">Acaromyces ingoldii</name>
    <dbReference type="NCBI Taxonomy" id="215250"/>
    <lineage>
        <taxon>Eukaryota</taxon>
        <taxon>Fungi</taxon>
        <taxon>Dikarya</taxon>
        <taxon>Basidiomycota</taxon>
        <taxon>Ustilaginomycotina</taxon>
        <taxon>Exobasidiomycetes</taxon>
        <taxon>Exobasidiales</taxon>
        <taxon>Cryptobasidiaceae</taxon>
        <taxon>Acaromyces</taxon>
    </lineage>
</organism>
<dbReference type="GeneID" id="37042530"/>
<dbReference type="EMBL" id="KZ819634">
    <property type="protein sequence ID" value="PWN93743.1"/>
    <property type="molecule type" value="Genomic_DNA"/>
</dbReference>
<feature type="region of interest" description="Disordered" evidence="1">
    <location>
        <begin position="22"/>
        <end position="59"/>
    </location>
</feature>
<name>A0A316Z0B3_9BASI</name>
<dbReference type="InParanoid" id="A0A316Z0B3"/>